<evidence type="ECO:0000313" key="5">
    <source>
        <dbReference type="Proteomes" id="UP001306950"/>
    </source>
</evidence>
<keyword evidence="2" id="KW-0808">Transferase</keyword>
<organism evidence="4 5">
    <name type="scientific">Paenibacillus haidiansis</name>
    <dbReference type="NCBI Taxonomy" id="1574488"/>
    <lineage>
        <taxon>Bacteria</taxon>
        <taxon>Bacillati</taxon>
        <taxon>Bacillota</taxon>
        <taxon>Bacilli</taxon>
        <taxon>Bacillales</taxon>
        <taxon>Paenibacillaceae</taxon>
        <taxon>Paenibacillus</taxon>
    </lineage>
</organism>
<keyword evidence="5" id="KW-1185">Reference proteome</keyword>
<comment type="function">
    <text evidence="1">Reversibly catalyzes the transfer of the carbamoyl group from carbamoyl phosphate (CP) to the N(epsilon) atom of ornithine (ORN) to produce L-citrulline.</text>
</comment>
<dbReference type="PRINTS" id="PR00102">
    <property type="entry name" value="OTCASE"/>
</dbReference>
<reference evidence="4 5" key="1">
    <citation type="submission" date="2024-02" db="EMBL/GenBank/DDBJ databases">
        <title>A nitrogen-fixing paenibacillus bacterium.</title>
        <authorList>
            <person name="Zhang W.L."/>
            <person name="Chen S.F."/>
        </authorList>
    </citation>
    <scope>NUCLEOTIDE SEQUENCE [LARGE SCALE GENOMIC DNA]</scope>
    <source>
        <strain evidence="4 5">M1</strain>
    </source>
</reference>
<feature type="domain" description="Aspartate/ornithine carbamoyltransferase carbamoyl-P binding" evidence="3">
    <location>
        <begin position="2"/>
        <end position="136"/>
    </location>
</feature>
<dbReference type="SUPFAM" id="SSF53671">
    <property type="entry name" value="Aspartate/ornithine carbamoyltransferase"/>
    <property type="match status" value="1"/>
</dbReference>
<gene>
    <name evidence="4" type="ORF">V3851_08535</name>
</gene>
<dbReference type="InterPro" id="IPR006130">
    <property type="entry name" value="Asp/Orn_carbamoylTrfase"/>
</dbReference>
<dbReference type="RefSeq" id="WP_331846101.1">
    <property type="nucleotide sequence ID" value="NZ_JAZHPZ010000003.1"/>
</dbReference>
<evidence type="ECO:0000259" key="3">
    <source>
        <dbReference type="Pfam" id="PF02729"/>
    </source>
</evidence>
<dbReference type="EMBL" id="JAZHPZ010000003">
    <property type="protein sequence ID" value="MEF2965873.1"/>
    <property type="molecule type" value="Genomic_DNA"/>
</dbReference>
<protein>
    <submittedName>
        <fullName evidence="4">Ornithine carbamoyltransferase</fullName>
    </submittedName>
</protein>
<proteinExistence type="predicted"/>
<evidence type="ECO:0000256" key="2">
    <source>
        <dbReference type="ARBA" id="ARBA00022679"/>
    </source>
</evidence>
<name>A0ABU7VQ68_9BACL</name>
<dbReference type="Pfam" id="PF02729">
    <property type="entry name" value="OTCace_N"/>
    <property type="match status" value="1"/>
</dbReference>
<comment type="caution">
    <text evidence="4">The sequence shown here is derived from an EMBL/GenBank/DDBJ whole genome shotgun (WGS) entry which is preliminary data.</text>
</comment>
<dbReference type="Gene3D" id="3.40.50.1370">
    <property type="entry name" value="Aspartate/ornithine carbamoyltransferase"/>
    <property type="match status" value="2"/>
</dbReference>
<evidence type="ECO:0000313" key="4">
    <source>
        <dbReference type="EMBL" id="MEF2965873.1"/>
    </source>
</evidence>
<dbReference type="InterPro" id="IPR036901">
    <property type="entry name" value="Asp/Orn_carbamoylTrfase_sf"/>
</dbReference>
<accession>A0ABU7VQ68</accession>
<dbReference type="PANTHER" id="PTHR45753:SF3">
    <property type="entry name" value="ORNITHINE TRANSCARBAMYLASE, MITOCHONDRIAL"/>
    <property type="match status" value="1"/>
</dbReference>
<dbReference type="InterPro" id="IPR002292">
    <property type="entry name" value="Orn/put_carbamltrans"/>
</dbReference>
<dbReference type="PRINTS" id="PR00100">
    <property type="entry name" value="AOTCASE"/>
</dbReference>
<dbReference type="InterPro" id="IPR006132">
    <property type="entry name" value="Asp/Orn_carbamoyltranf_P-bd"/>
</dbReference>
<evidence type="ECO:0000256" key="1">
    <source>
        <dbReference type="ARBA" id="ARBA00003822"/>
    </source>
</evidence>
<dbReference type="PANTHER" id="PTHR45753">
    <property type="entry name" value="ORNITHINE CARBAMOYLTRANSFERASE, MITOCHONDRIAL"/>
    <property type="match status" value="1"/>
</dbReference>
<sequence>MNLLNISELSQKRIMDLFTITDNLKNKKHKKKILKGKTFVLFFPESSIRTRVTFERGIHDLGGECILFPPDSLNKKEEVSDVIRYLNNWVDGVIIRHPDFNKMISLSQHSMIPIINAMSSQNHPCEILSDLYSIREMRSNYRELTYTFVGPRGNIVNTWVEIAKVLNLKFQHLCIPGNRICNEDEYYHFSTELESNLMGSDVVLTDSLPTEYQTDEYISKYQIEWR</sequence>
<dbReference type="Proteomes" id="UP001306950">
    <property type="component" value="Unassembled WGS sequence"/>
</dbReference>